<accession>A0AB33BD54</accession>
<organism evidence="4 5">
    <name type="scientific">Fructilactobacillus lindneri</name>
    <dbReference type="NCBI Taxonomy" id="53444"/>
    <lineage>
        <taxon>Bacteria</taxon>
        <taxon>Bacillati</taxon>
        <taxon>Bacillota</taxon>
        <taxon>Bacilli</taxon>
        <taxon>Lactobacillales</taxon>
        <taxon>Lactobacillaceae</taxon>
        <taxon>Fructilactobacillus</taxon>
    </lineage>
</organism>
<dbReference type="Gene3D" id="3.40.630.30">
    <property type="match status" value="1"/>
</dbReference>
<dbReference type="PROSITE" id="PS51186">
    <property type="entry name" value="GNAT"/>
    <property type="match status" value="1"/>
</dbReference>
<dbReference type="Pfam" id="PF00583">
    <property type="entry name" value="Acetyltransf_1"/>
    <property type="match status" value="1"/>
</dbReference>
<dbReference type="InterPro" id="IPR000182">
    <property type="entry name" value="GNAT_dom"/>
</dbReference>
<feature type="domain" description="N-acetyltransferase" evidence="3">
    <location>
        <begin position="32"/>
        <end position="187"/>
    </location>
</feature>
<evidence type="ECO:0000256" key="1">
    <source>
        <dbReference type="ARBA" id="ARBA00022679"/>
    </source>
</evidence>
<protein>
    <recommendedName>
        <fullName evidence="3">N-acetyltransferase domain-containing protein</fullName>
    </recommendedName>
</protein>
<keyword evidence="2" id="KW-0012">Acyltransferase</keyword>
<dbReference type="SUPFAM" id="SSF55729">
    <property type="entry name" value="Acyl-CoA N-acyltransferases (Nat)"/>
    <property type="match status" value="1"/>
</dbReference>
<name>A0AB33BD54_9LACO</name>
<dbReference type="RefSeq" id="WP_065866270.1">
    <property type="nucleotide sequence ID" value="NZ_CP014872.1"/>
</dbReference>
<dbReference type="GeneID" id="61250620"/>
<reference evidence="4 5" key="1">
    <citation type="submission" date="2016-03" db="EMBL/GenBank/DDBJ databases">
        <title>Pediococcus and Lactobacillus from brewery environment - whole genome sequencing and assembly.</title>
        <authorList>
            <person name="Behr J."/>
            <person name="Geissler A.J."/>
            <person name="Vogel R.F."/>
        </authorList>
    </citation>
    <scope>NUCLEOTIDE SEQUENCE [LARGE SCALE GENOMIC DNA]</scope>
    <source>
        <strain evidence="4 5">TMW 1.481</strain>
    </source>
</reference>
<sequence>MLNKFKEWYRKNVNDKNETKIKEALEFKNRFVNICGNTYFLGKGMIADLPDIIRVDKAAYGNEMKWTKAQFKTQLNNNKDRFYLILRKDDELVGFICISISRDNKCCQIQNVAVLPKFQHQGLGYFLITTIIERAREMELNCVFFICQVGHIKTQDLFKDLGFVQVEVKPNYYDDGENAIVLRLNLDKKNYLASNNFGR</sequence>
<evidence type="ECO:0000313" key="4">
    <source>
        <dbReference type="EMBL" id="ANZ59789.1"/>
    </source>
</evidence>
<dbReference type="InterPro" id="IPR051556">
    <property type="entry name" value="N-term/lysine_N-AcTrnsfr"/>
</dbReference>
<evidence type="ECO:0000256" key="2">
    <source>
        <dbReference type="ARBA" id="ARBA00023315"/>
    </source>
</evidence>
<dbReference type="KEGG" id="lle:AYR59_07100"/>
<gene>
    <name evidence="4" type="ORF">AYR59_07100</name>
</gene>
<dbReference type="Proteomes" id="UP000093346">
    <property type="component" value="Chromosome"/>
</dbReference>
<dbReference type="InterPro" id="IPR016181">
    <property type="entry name" value="Acyl_CoA_acyltransferase"/>
</dbReference>
<dbReference type="EMBL" id="CP014907">
    <property type="protein sequence ID" value="ANZ59789.1"/>
    <property type="molecule type" value="Genomic_DNA"/>
</dbReference>
<dbReference type="GO" id="GO:0016747">
    <property type="term" value="F:acyltransferase activity, transferring groups other than amino-acyl groups"/>
    <property type="evidence" value="ECO:0007669"/>
    <property type="project" value="InterPro"/>
</dbReference>
<dbReference type="PANTHER" id="PTHR42919">
    <property type="entry name" value="N-ALPHA-ACETYLTRANSFERASE"/>
    <property type="match status" value="1"/>
</dbReference>
<dbReference type="AlphaFoldDB" id="A0AB33BD54"/>
<evidence type="ECO:0000313" key="5">
    <source>
        <dbReference type="Proteomes" id="UP000093346"/>
    </source>
</evidence>
<proteinExistence type="predicted"/>
<dbReference type="PANTHER" id="PTHR42919:SF8">
    <property type="entry name" value="N-ALPHA-ACETYLTRANSFERASE 50"/>
    <property type="match status" value="1"/>
</dbReference>
<keyword evidence="1" id="KW-0808">Transferase</keyword>
<evidence type="ECO:0000259" key="3">
    <source>
        <dbReference type="PROSITE" id="PS51186"/>
    </source>
</evidence>
<dbReference type="CDD" id="cd04301">
    <property type="entry name" value="NAT_SF"/>
    <property type="match status" value="1"/>
</dbReference>